<keyword evidence="7 11" id="KW-1133">Transmembrane helix</keyword>
<protein>
    <recommendedName>
        <fullName evidence="3">hydroxymethylglutaryl-CoA reductase (NADPH)</fullName>
        <ecNumber evidence="3">1.1.1.34</ecNumber>
    </recommendedName>
</protein>
<proteinExistence type="inferred from homology"/>
<dbReference type="InterPro" id="IPR002202">
    <property type="entry name" value="HMG_CoA_Rdtase"/>
</dbReference>
<dbReference type="STRING" id="42249.A0A317SIN6"/>
<sequence length="999" mass="107070">MQLPLLPPSLTAKKPPPQWDPFTPMVTGLSKSACIHPIHTIVIIALLASTTYISLLEDSLFERSGKNWFGGAKRGALLDGSVRVGLGEETQWKWKEIGTRDMEDESATELALLTLSFPAGSKFSVPVPANSSAIALPSSLSSAAYAVPHSELNAFVDSVAELPVVDGHENQGRRRWVQVGLDRARRGWAEKIHESTNSFIELVKNAEPLDIAIVFLGYLSMHLTFLSLFMSMRRLGSNFWLATTVLFSSTFAFLFASIATHKMGVPINMILLSEGLPFLVVTIGFEKPIILTRAVLEASQKKARQAGSPNGAPIQAAVVAAVREKGFEIVRDYIIEIIILSLGAASGVQGGLRQFCFLAAWILAFDCILLFTFYTAILVIKLEINRIKRHVALRKALEEDGVSRNVAENVGDAGVFGDRVRDSSVGKFKVMMVTGFVLVNIFNLCTLPFRDNSSSMVIATEKQAANVDVWALAGEPLDSLISNKGMGGKVVESLLKSLEDPVLSKWIFVALAMSLVLNGYLFNAARWSVKETGHSQEYQVGTTANGSADQAVAPAESGTEVGRTLAECEEMLREKRARELNDAELVELSLRGKIPGYALEKTLVDTGRAVRIRRSVVSRTPATMDKTSLLERSLLPHEHYDYDRVLGACCENVIGYMPLPVGIAGPLNIDGEIFYLPMATTEGVLVASTSRGCKAINAGGGAVTVLTGDGMTRGPVVEFPSVCRAGAAKNWIDSDEGQRRLKKAFDSTSRFARLQTIKTALAGTYLFIRFRTTTGDAMGMNMISKGVEYALHVMSTECGFDDMFIVSSIVAEAIIPAAVVKSVLKSNVDALVELNISKNLIGSAMAGSVGGFNAHAANIVTAVFLATGQDPAQNVESSNCITVMKKTAEGALQISVSMPSIEVGTIGGGTVLEPQGAMLDLLGVRGAHQTNPGDNARKLARIVAAAVLAGELSLCSALAAGHLVKSHMAHNRSAPTSRATTPTPIEKAPLAGLTMTTMK</sequence>
<dbReference type="SUPFAM" id="SSF56542">
    <property type="entry name" value="Substrate-binding domain of HMG-CoA reductase"/>
    <property type="match status" value="1"/>
</dbReference>
<comment type="subcellular location">
    <subcellularLocation>
        <location evidence="1">Endoplasmic reticulum membrane</location>
        <topology evidence="1">Multi-pass membrane protein</topology>
    </subcellularLocation>
</comment>
<evidence type="ECO:0000256" key="7">
    <source>
        <dbReference type="ARBA" id="ARBA00022989"/>
    </source>
</evidence>
<dbReference type="EC" id="1.1.1.34" evidence="3"/>
<dbReference type="SUPFAM" id="SSF55035">
    <property type="entry name" value="NAD-binding domain of HMG-CoA reductase"/>
    <property type="match status" value="1"/>
</dbReference>
<keyword evidence="8" id="KW-0560">Oxidoreductase</keyword>
<dbReference type="GO" id="GO:0005778">
    <property type="term" value="C:peroxisomal membrane"/>
    <property type="evidence" value="ECO:0007669"/>
    <property type="project" value="TreeGrafter"/>
</dbReference>
<dbReference type="InterPro" id="IPR053958">
    <property type="entry name" value="HMGCR/SNAP/NPC1-like_SSD"/>
</dbReference>
<feature type="transmembrane region" description="Helical" evidence="11">
    <location>
        <begin position="358"/>
        <end position="380"/>
    </location>
</feature>
<dbReference type="OrthoDB" id="310654at2759"/>
<dbReference type="EMBL" id="PYWC01000063">
    <property type="protein sequence ID" value="PWW74324.1"/>
    <property type="molecule type" value="Genomic_DNA"/>
</dbReference>
<dbReference type="PROSITE" id="PS01192">
    <property type="entry name" value="HMG_COA_REDUCTASE_3"/>
    <property type="match status" value="1"/>
</dbReference>
<evidence type="ECO:0000256" key="8">
    <source>
        <dbReference type="ARBA" id="ARBA00023002"/>
    </source>
</evidence>
<dbReference type="InterPro" id="IPR023076">
    <property type="entry name" value="HMG_CoA_Rdtase_CS"/>
</dbReference>
<keyword evidence="14" id="KW-1185">Reference proteome</keyword>
<evidence type="ECO:0000256" key="6">
    <source>
        <dbReference type="ARBA" id="ARBA00022857"/>
    </source>
</evidence>
<dbReference type="InterPro" id="IPR025583">
    <property type="entry name" value="HMG-CoA_N_dom"/>
</dbReference>
<gene>
    <name evidence="13" type="ORF">C7212DRAFT_353449</name>
</gene>
<evidence type="ECO:0000313" key="13">
    <source>
        <dbReference type="EMBL" id="PWW74324.1"/>
    </source>
</evidence>
<evidence type="ECO:0000256" key="3">
    <source>
        <dbReference type="ARBA" id="ARBA00012999"/>
    </source>
</evidence>
<dbReference type="GO" id="GO:0004420">
    <property type="term" value="F:hydroxymethylglutaryl-CoA reductase (NADPH) activity"/>
    <property type="evidence" value="ECO:0007669"/>
    <property type="project" value="UniProtKB-EC"/>
</dbReference>
<feature type="transmembrane region" description="Helical" evidence="11">
    <location>
        <begin position="211"/>
        <end position="232"/>
    </location>
</feature>
<dbReference type="InterPro" id="IPR023282">
    <property type="entry name" value="HMG_CoA_Rdtase_N"/>
</dbReference>
<accession>A0A317SIN6</accession>
<dbReference type="SUPFAM" id="SSF82866">
    <property type="entry name" value="Multidrug efflux transporter AcrB transmembrane domain"/>
    <property type="match status" value="1"/>
</dbReference>
<dbReference type="Gene3D" id="3.90.770.10">
    <property type="entry name" value="3-hydroxy-3-methylglutaryl-coenzyme A Reductase, Chain A, domain 2"/>
    <property type="match status" value="2"/>
</dbReference>
<dbReference type="PROSITE" id="PS50156">
    <property type="entry name" value="SSD"/>
    <property type="match status" value="1"/>
</dbReference>
<dbReference type="InterPro" id="IPR023074">
    <property type="entry name" value="HMG_CoA_Rdtase_cat_sf"/>
</dbReference>
<dbReference type="PROSITE" id="PS00066">
    <property type="entry name" value="HMG_COA_REDUCTASE_1"/>
    <property type="match status" value="1"/>
</dbReference>
<dbReference type="Pfam" id="PF12349">
    <property type="entry name" value="Sterol-sensing"/>
    <property type="match status" value="1"/>
</dbReference>
<dbReference type="FunFam" id="1.10.3270.10:FF:000001">
    <property type="entry name" value="3-hydroxy-3-methylglutaryl coenzyme A reductase"/>
    <property type="match status" value="1"/>
</dbReference>
<dbReference type="GO" id="GO:0008299">
    <property type="term" value="P:isoprenoid biosynthetic process"/>
    <property type="evidence" value="ECO:0007669"/>
    <property type="project" value="InterPro"/>
</dbReference>
<feature type="transmembrane region" description="Helical" evidence="11">
    <location>
        <begin position="265"/>
        <end position="285"/>
    </location>
</feature>
<comment type="similarity">
    <text evidence="2">Belongs to the HMG-CoA reductase family.</text>
</comment>
<dbReference type="PROSITE" id="PS00318">
    <property type="entry name" value="HMG_COA_REDUCTASE_2"/>
    <property type="match status" value="1"/>
</dbReference>
<dbReference type="FunFam" id="3.90.770.10:FF:000001">
    <property type="entry name" value="3-hydroxy-3-methylglutaryl coenzyme A reductase"/>
    <property type="match status" value="1"/>
</dbReference>
<keyword evidence="6" id="KW-0521">NADP</keyword>
<dbReference type="InterPro" id="IPR004554">
    <property type="entry name" value="HMG_CoA_Rdtase_eu_arc"/>
</dbReference>
<dbReference type="PRINTS" id="PR00071">
    <property type="entry name" value="HMGCOARDTASE"/>
</dbReference>
<evidence type="ECO:0000256" key="9">
    <source>
        <dbReference type="ARBA" id="ARBA00023136"/>
    </source>
</evidence>
<evidence type="ECO:0000256" key="5">
    <source>
        <dbReference type="ARBA" id="ARBA00022824"/>
    </source>
</evidence>
<feature type="compositionally biased region" description="Low complexity" evidence="10">
    <location>
        <begin position="972"/>
        <end position="984"/>
    </location>
</feature>
<dbReference type="Pfam" id="PF13323">
    <property type="entry name" value="HPIH"/>
    <property type="match status" value="1"/>
</dbReference>
<dbReference type="Pfam" id="PF00368">
    <property type="entry name" value="HMG-CoA_red"/>
    <property type="match status" value="1"/>
</dbReference>
<feature type="transmembrane region" description="Helical" evidence="11">
    <location>
        <begin position="239"/>
        <end position="259"/>
    </location>
</feature>
<comment type="caution">
    <text evidence="13">The sequence shown here is derived from an EMBL/GenBank/DDBJ whole genome shotgun (WGS) entry which is preliminary data.</text>
</comment>
<feature type="transmembrane region" description="Helical" evidence="11">
    <location>
        <begin position="333"/>
        <end position="352"/>
    </location>
</feature>
<dbReference type="GO" id="GO:0005789">
    <property type="term" value="C:endoplasmic reticulum membrane"/>
    <property type="evidence" value="ECO:0007669"/>
    <property type="project" value="UniProtKB-SubCell"/>
</dbReference>
<dbReference type="PROSITE" id="PS50065">
    <property type="entry name" value="HMG_COA_REDUCTASE_4"/>
    <property type="match status" value="1"/>
</dbReference>
<dbReference type="GO" id="GO:0015936">
    <property type="term" value="P:coenzyme A metabolic process"/>
    <property type="evidence" value="ECO:0007669"/>
    <property type="project" value="InterPro"/>
</dbReference>
<name>A0A317SIN6_9PEZI</name>
<evidence type="ECO:0000256" key="4">
    <source>
        <dbReference type="ARBA" id="ARBA00022692"/>
    </source>
</evidence>
<dbReference type="AlphaFoldDB" id="A0A317SIN6"/>
<evidence type="ECO:0000313" key="14">
    <source>
        <dbReference type="Proteomes" id="UP000246991"/>
    </source>
</evidence>
<dbReference type="CDD" id="cd00643">
    <property type="entry name" value="HMG-CoA_reductase_classI"/>
    <property type="match status" value="1"/>
</dbReference>
<evidence type="ECO:0000256" key="1">
    <source>
        <dbReference type="ARBA" id="ARBA00004477"/>
    </source>
</evidence>
<keyword evidence="9 11" id="KW-0472">Membrane</keyword>
<dbReference type="PANTHER" id="PTHR10572:SF24">
    <property type="entry name" value="3-HYDROXY-3-METHYLGLUTARYL-COENZYME A REDUCTASE"/>
    <property type="match status" value="1"/>
</dbReference>
<feature type="domain" description="SSD" evidence="12">
    <location>
        <begin position="210"/>
        <end position="380"/>
    </location>
</feature>
<dbReference type="PANTHER" id="PTHR10572">
    <property type="entry name" value="3-HYDROXY-3-METHYLGLUTARYL-COENZYME A REDUCTASE"/>
    <property type="match status" value="1"/>
</dbReference>
<dbReference type="InterPro" id="IPR000731">
    <property type="entry name" value="SSD"/>
</dbReference>
<keyword evidence="4 11" id="KW-0812">Transmembrane</keyword>
<evidence type="ECO:0000256" key="10">
    <source>
        <dbReference type="SAM" id="MobiDB-lite"/>
    </source>
</evidence>
<organism evidence="13 14">
    <name type="scientific">Tuber magnatum</name>
    <name type="common">white Piedmont truffle</name>
    <dbReference type="NCBI Taxonomy" id="42249"/>
    <lineage>
        <taxon>Eukaryota</taxon>
        <taxon>Fungi</taxon>
        <taxon>Dikarya</taxon>
        <taxon>Ascomycota</taxon>
        <taxon>Pezizomycotina</taxon>
        <taxon>Pezizomycetes</taxon>
        <taxon>Pezizales</taxon>
        <taxon>Tuberaceae</taxon>
        <taxon>Tuber</taxon>
    </lineage>
</organism>
<dbReference type="Proteomes" id="UP000246991">
    <property type="component" value="Unassembled WGS sequence"/>
</dbReference>
<dbReference type="GO" id="GO:0006696">
    <property type="term" value="P:ergosterol biosynthetic process"/>
    <property type="evidence" value="ECO:0007669"/>
    <property type="project" value="TreeGrafter"/>
</dbReference>
<evidence type="ECO:0000256" key="11">
    <source>
        <dbReference type="SAM" id="Phobius"/>
    </source>
</evidence>
<feature type="transmembrane region" description="Helical" evidence="11">
    <location>
        <begin position="430"/>
        <end position="449"/>
    </location>
</feature>
<reference evidence="13 14" key="1">
    <citation type="submission" date="2018-03" db="EMBL/GenBank/DDBJ databases">
        <title>Genomes of Pezizomycetes fungi and the evolution of truffles.</title>
        <authorList>
            <person name="Murat C."/>
            <person name="Payen T."/>
            <person name="Noel B."/>
            <person name="Kuo A."/>
            <person name="Martin F.M."/>
        </authorList>
    </citation>
    <scope>NUCLEOTIDE SEQUENCE [LARGE SCALE GENOMIC DNA]</scope>
    <source>
        <strain evidence="13">091103-1</strain>
    </source>
</reference>
<feature type="region of interest" description="Disordered" evidence="10">
    <location>
        <begin position="969"/>
        <end position="999"/>
    </location>
</feature>
<dbReference type="Gene3D" id="1.10.3270.10">
    <property type="entry name" value="HMGR, N-terminal domain"/>
    <property type="match status" value="1"/>
</dbReference>
<dbReference type="InterPro" id="IPR009023">
    <property type="entry name" value="HMG_CoA_Rdtase_NAD(P)-bd_sf"/>
</dbReference>
<keyword evidence="5" id="KW-0256">Endoplasmic reticulum</keyword>
<evidence type="ECO:0000259" key="12">
    <source>
        <dbReference type="PROSITE" id="PS50156"/>
    </source>
</evidence>
<evidence type="ECO:0000256" key="2">
    <source>
        <dbReference type="ARBA" id="ARBA00007661"/>
    </source>
</evidence>
<dbReference type="InterPro" id="IPR009029">
    <property type="entry name" value="HMG_CoA_Rdtase_sub-bd_dom_sf"/>
</dbReference>